<organism evidence="2 3">
    <name type="scientific">Microbacterium faecale</name>
    <dbReference type="NCBI Taxonomy" id="1804630"/>
    <lineage>
        <taxon>Bacteria</taxon>
        <taxon>Bacillati</taxon>
        <taxon>Actinomycetota</taxon>
        <taxon>Actinomycetes</taxon>
        <taxon>Micrococcales</taxon>
        <taxon>Microbacteriaceae</taxon>
        <taxon>Microbacterium</taxon>
    </lineage>
</organism>
<dbReference type="SUPFAM" id="SSF53448">
    <property type="entry name" value="Nucleotide-diphospho-sugar transferases"/>
    <property type="match status" value="1"/>
</dbReference>
<evidence type="ECO:0000313" key="3">
    <source>
        <dbReference type="Proteomes" id="UP000633205"/>
    </source>
</evidence>
<comment type="caution">
    <text evidence="2">The sequence shown here is derived from an EMBL/GenBank/DDBJ whole genome shotgun (WGS) entry which is preliminary data.</text>
</comment>
<keyword evidence="2" id="KW-0808">Transferase</keyword>
<dbReference type="Gene3D" id="3.90.550.10">
    <property type="entry name" value="Spore Coat Polysaccharide Biosynthesis Protein SpsA, Chain A"/>
    <property type="match status" value="1"/>
</dbReference>
<name>A0A916YHX2_9MICO</name>
<dbReference type="CDD" id="cd00761">
    <property type="entry name" value="Glyco_tranf_GTA_type"/>
    <property type="match status" value="1"/>
</dbReference>
<dbReference type="InterPro" id="IPR001173">
    <property type="entry name" value="Glyco_trans_2-like"/>
</dbReference>
<evidence type="ECO:0000259" key="1">
    <source>
        <dbReference type="Pfam" id="PF00535"/>
    </source>
</evidence>
<keyword evidence="3" id="KW-1185">Reference proteome</keyword>
<sequence>MTTHVSVVIPTRDRPQLLRRAISSVLAQSSDVTVEIIVVFDGSAVESLADLDAGRHRIRTLPNNRTRGLAGARNTGIAAASNDYVAFCDDDDEWLPGKLAAQLPLLDDPHVPLVATGIRVLTTRGAHDRPSPARATHEDLLRSRITELHPSSFLFRTADARGRLGGIDEDLPASYGEDYDLLLRAAQLGDIVAVPEPLTLVHWDRSSYFTDRWRGVADGLGYLLDKHAGFATAPVGRARIEGQIAFAHGALGEHRSARTWAGRALRDDWRQLRAYLALIVSLRILSGRRVIAALNARGRGV</sequence>
<dbReference type="PANTHER" id="PTHR43685:SF2">
    <property type="entry name" value="GLYCOSYLTRANSFERASE 2-LIKE DOMAIN-CONTAINING PROTEIN"/>
    <property type="match status" value="1"/>
</dbReference>
<gene>
    <name evidence="2" type="ORF">GCM10010915_28410</name>
</gene>
<dbReference type="GO" id="GO:0016740">
    <property type="term" value="F:transferase activity"/>
    <property type="evidence" value="ECO:0007669"/>
    <property type="project" value="UniProtKB-KW"/>
</dbReference>
<dbReference type="EMBL" id="BMHO01000002">
    <property type="protein sequence ID" value="GGD45437.1"/>
    <property type="molecule type" value="Genomic_DNA"/>
</dbReference>
<dbReference type="PANTHER" id="PTHR43685">
    <property type="entry name" value="GLYCOSYLTRANSFERASE"/>
    <property type="match status" value="1"/>
</dbReference>
<dbReference type="RefSeq" id="WP_188713060.1">
    <property type="nucleotide sequence ID" value="NZ_BMHO01000002.1"/>
</dbReference>
<dbReference type="Pfam" id="PF00535">
    <property type="entry name" value="Glycos_transf_2"/>
    <property type="match status" value="1"/>
</dbReference>
<proteinExistence type="predicted"/>
<accession>A0A916YHX2</accession>
<reference evidence="2" key="2">
    <citation type="submission" date="2020-09" db="EMBL/GenBank/DDBJ databases">
        <authorList>
            <person name="Sun Q."/>
            <person name="Zhou Y."/>
        </authorList>
    </citation>
    <scope>NUCLEOTIDE SEQUENCE</scope>
    <source>
        <strain evidence="2">CGMCC 1.15152</strain>
    </source>
</reference>
<dbReference type="InterPro" id="IPR029044">
    <property type="entry name" value="Nucleotide-diphossugar_trans"/>
</dbReference>
<dbReference type="InterPro" id="IPR050834">
    <property type="entry name" value="Glycosyltransf_2"/>
</dbReference>
<feature type="domain" description="Glycosyltransferase 2-like" evidence="1">
    <location>
        <begin position="6"/>
        <end position="131"/>
    </location>
</feature>
<evidence type="ECO:0000313" key="2">
    <source>
        <dbReference type="EMBL" id="GGD45437.1"/>
    </source>
</evidence>
<dbReference type="Proteomes" id="UP000633205">
    <property type="component" value="Unassembled WGS sequence"/>
</dbReference>
<protein>
    <submittedName>
        <fullName evidence="2">Glycosyl transferase</fullName>
    </submittedName>
</protein>
<reference evidence="2" key="1">
    <citation type="journal article" date="2014" name="Int. J. Syst. Evol. Microbiol.">
        <title>Complete genome sequence of Corynebacterium casei LMG S-19264T (=DSM 44701T), isolated from a smear-ripened cheese.</title>
        <authorList>
            <consortium name="US DOE Joint Genome Institute (JGI-PGF)"/>
            <person name="Walter F."/>
            <person name="Albersmeier A."/>
            <person name="Kalinowski J."/>
            <person name="Ruckert C."/>
        </authorList>
    </citation>
    <scope>NUCLEOTIDE SEQUENCE</scope>
    <source>
        <strain evidence="2">CGMCC 1.15152</strain>
    </source>
</reference>
<dbReference type="AlphaFoldDB" id="A0A916YHX2"/>